<dbReference type="EMBL" id="GFDF01011953">
    <property type="protein sequence ID" value="JAV02131.1"/>
    <property type="molecule type" value="Transcribed_RNA"/>
</dbReference>
<feature type="transmembrane region" description="Helical" evidence="1">
    <location>
        <begin position="50"/>
        <end position="69"/>
    </location>
</feature>
<reference evidence="2" key="1">
    <citation type="submission" date="2016-12" db="EMBL/GenBank/DDBJ databases">
        <title>An insight into the sialome and mialome of the sand fly, Nyssomyia neivai.</title>
        <authorList>
            <person name="Sebastian V."/>
            <person name="Goulart T.M."/>
            <person name="Oliveira W."/>
            <person name="Calvo E."/>
            <person name="Oliveira L.F."/>
            <person name="Pinto M.C."/>
            <person name="Rosselino A.M."/>
            <person name="Ribeiro J.M."/>
        </authorList>
    </citation>
    <scope>NUCLEOTIDE SEQUENCE</scope>
</reference>
<proteinExistence type="predicted"/>
<protein>
    <submittedName>
        <fullName evidence="2">Uncharacterized protein</fullName>
    </submittedName>
</protein>
<organism evidence="2">
    <name type="scientific">Nyssomyia neivai</name>
    <dbReference type="NCBI Taxonomy" id="330878"/>
    <lineage>
        <taxon>Eukaryota</taxon>
        <taxon>Metazoa</taxon>
        <taxon>Ecdysozoa</taxon>
        <taxon>Arthropoda</taxon>
        <taxon>Hexapoda</taxon>
        <taxon>Insecta</taxon>
        <taxon>Pterygota</taxon>
        <taxon>Neoptera</taxon>
        <taxon>Endopterygota</taxon>
        <taxon>Diptera</taxon>
        <taxon>Nematocera</taxon>
        <taxon>Psychodoidea</taxon>
        <taxon>Psychodidae</taxon>
        <taxon>Nyssomyia</taxon>
    </lineage>
</organism>
<dbReference type="AlphaFoldDB" id="A0A1L8D6Q7"/>
<keyword evidence="1" id="KW-0472">Membrane</keyword>
<accession>A0A1L8D6Q7</accession>
<keyword evidence="1" id="KW-1133">Transmembrane helix</keyword>
<sequence length="77" mass="9323">MRIYRGWFFMRNVLKCVIEVNLILNVVSTRNIFKFCRFIDIKQLVDLSKYLFILSVIFTNIYFIVSHIVKEKTNKKT</sequence>
<evidence type="ECO:0000256" key="1">
    <source>
        <dbReference type="SAM" id="Phobius"/>
    </source>
</evidence>
<name>A0A1L8D6Q7_9DIPT</name>
<evidence type="ECO:0000313" key="2">
    <source>
        <dbReference type="EMBL" id="JAV02131.1"/>
    </source>
</evidence>
<keyword evidence="1" id="KW-0812">Transmembrane</keyword>